<dbReference type="SUPFAM" id="SSF49785">
    <property type="entry name" value="Galactose-binding domain-like"/>
    <property type="match status" value="1"/>
</dbReference>
<protein>
    <submittedName>
        <fullName evidence="4">Multiple epidermal growth factor-like domains protein 11</fullName>
    </submittedName>
</protein>
<keyword evidence="1" id="KW-0245">EGF-like domain</keyword>
<feature type="domain" description="EGF-like" evidence="3">
    <location>
        <begin position="552"/>
        <end position="586"/>
    </location>
</feature>
<dbReference type="InterPro" id="IPR000742">
    <property type="entry name" value="EGF"/>
</dbReference>
<gene>
    <name evidence="4" type="ORF">Bpfe_005628</name>
</gene>
<dbReference type="Proteomes" id="UP001233172">
    <property type="component" value="Unassembled WGS sequence"/>
</dbReference>
<feature type="non-terminal residue" evidence="4">
    <location>
        <position position="1"/>
    </location>
</feature>
<dbReference type="InterPro" id="IPR042635">
    <property type="entry name" value="MEGF10/SREC1/2-like"/>
</dbReference>
<feature type="domain" description="EGF-like" evidence="3">
    <location>
        <begin position="507"/>
        <end position="541"/>
    </location>
</feature>
<dbReference type="InterPro" id="IPR008979">
    <property type="entry name" value="Galactose-bd-like_sf"/>
</dbReference>
<evidence type="ECO:0000313" key="4">
    <source>
        <dbReference type="EMBL" id="KAK0065070.1"/>
    </source>
</evidence>
<keyword evidence="5" id="KW-1185">Reference proteome</keyword>
<dbReference type="AlphaFoldDB" id="A0AAD8C3Z7"/>
<feature type="domain" description="EGF-like" evidence="3">
    <location>
        <begin position="466"/>
        <end position="500"/>
    </location>
</feature>
<evidence type="ECO:0000259" key="3">
    <source>
        <dbReference type="SMART" id="SM00181"/>
    </source>
</evidence>
<proteinExistence type="predicted"/>
<keyword evidence="2" id="KW-0732">Signal</keyword>
<dbReference type="SMART" id="SM00181">
    <property type="entry name" value="EGF"/>
    <property type="match status" value="6"/>
</dbReference>
<evidence type="ECO:0000313" key="5">
    <source>
        <dbReference type="Proteomes" id="UP001233172"/>
    </source>
</evidence>
<dbReference type="InterPro" id="IPR009030">
    <property type="entry name" value="Growth_fac_rcpt_cys_sf"/>
</dbReference>
<comment type="caution">
    <text evidence="4">The sequence shown here is derived from an EMBL/GenBank/DDBJ whole genome shotgun (WGS) entry which is preliminary data.</text>
</comment>
<dbReference type="GO" id="GO:0005044">
    <property type="term" value="F:scavenger receptor activity"/>
    <property type="evidence" value="ECO:0007669"/>
    <property type="project" value="InterPro"/>
</dbReference>
<feature type="domain" description="EGF-like" evidence="3">
    <location>
        <begin position="375"/>
        <end position="405"/>
    </location>
</feature>
<reference evidence="4" key="2">
    <citation type="submission" date="2023-04" db="EMBL/GenBank/DDBJ databases">
        <authorList>
            <person name="Bu L."/>
            <person name="Lu L."/>
            <person name="Laidemitt M.R."/>
            <person name="Zhang S.M."/>
            <person name="Mutuku M."/>
            <person name="Mkoji G."/>
            <person name="Steinauer M."/>
            <person name="Loker E.S."/>
        </authorList>
    </citation>
    <scope>NUCLEOTIDE SEQUENCE</scope>
    <source>
        <strain evidence="4">KasaAsao</strain>
        <tissue evidence="4">Whole Snail</tissue>
    </source>
</reference>
<reference evidence="4" key="1">
    <citation type="journal article" date="2023" name="PLoS Negl. Trop. Dis.">
        <title>A genome sequence for Biomphalaria pfeifferi, the major vector snail for the human-infecting parasite Schistosoma mansoni.</title>
        <authorList>
            <person name="Bu L."/>
            <person name="Lu L."/>
            <person name="Laidemitt M.R."/>
            <person name="Zhang S.M."/>
            <person name="Mutuku M."/>
            <person name="Mkoji G."/>
            <person name="Steinauer M."/>
            <person name="Loker E.S."/>
        </authorList>
    </citation>
    <scope>NUCLEOTIDE SEQUENCE</scope>
    <source>
        <strain evidence="4">KasaAsao</strain>
    </source>
</reference>
<evidence type="ECO:0000256" key="2">
    <source>
        <dbReference type="SAM" id="SignalP"/>
    </source>
</evidence>
<dbReference type="Gene3D" id="2.60.120.260">
    <property type="entry name" value="Galactose-binding domain-like"/>
    <property type="match status" value="1"/>
</dbReference>
<feature type="signal peptide" evidence="2">
    <location>
        <begin position="1"/>
        <end position="20"/>
    </location>
</feature>
<dbReference type="PANTHER" id="PTHR24043">
    <property type="entry name" value="SCAVENGER RECEPTOR CLASS F"/>
    <property type="match status" value="1"/>
</dbReference>
<sequence length="587" mass="64151">MALHKSAFLVCFMCFHMAKSQDGWFGPNKEFKCHCESSCSSDGTCPGNGKCARGWFGLKCQHQDLTVLENTNLSTNDNILTDRNDTTCLSESVQSITVSFSRTYVFSWLRLKVKNPALSPGFTVQFSNTTSTTSKLDCQNQKNFLVDNYTLDIQCDLSEAFQTVIITGTGQTSLCSLYINGGRNVALKQNTWQTTTFPIAISSRAVDGNTNSDFDGGSCTHTNVGDSKPMWTVTFPPSEITRYVLYNRNGLMDRLAGFVLIGENSGSQKFTYTDPSIPTTGLPVYIVADPARTNLTQVKISTKQYVTLCEMEIYGECPDGTYTSPELQCTNCSVKCANICHQDSGLCFDCNGYSNPPNCDIGCSGGKYGINCTQACPTNCYNNECNPVTGLCFKCKPGYRGDSCDKVCDDFFWGQNCSQNCSSNCQNKSCNKINGECYGGCSAGYTPPQCTQVCNATTHGPNCSQTCSMNCTNHKCDPVSGKCYVCIPGLRGDFCNQICEETKFGQNCSQNCSQQCVNQACQHINGTCKQCYPGYVGDFCNQTCNATFFGSNCAQRCSENCTDRKCDHKSGVCNSCYSGYQGDVCNE</sequence>
<name>A0AAD8C3Z7_BIOPF</name>
<dbReference type="Gene3D" id="2.170.300.10">
    <property type="entry name" value="Tie2 ligand-binding domain superfamily"/>
    <property type="match status" value="2"/>
</dbReference>
<accession>A0AAD8C3Z7</accession>
<feature type="domain" description="EGF-like" evidence="3">
    <location>
        <begin position="331"/>
        <end position="360"/>
    </location>
</feature>
<dbReference type="PANTHER" id="PTHR24043:SF8">
    <property type="entry name" value="EGF-LIKE DOMAIN-CONTAINING PROTEIN"/>
    <property type="match status" value="1"/>
</dbReference>
<organism evidence="4 5">
    <name type="scientific">Biomphalaria pfeifferi</name>
    <name type="common">Bloodfluke planorb</name>
    <name type="synonym">Freshwater snail</name>
    <dbReference type="NCBI Taxonomy" id="112525"/>
    <lineage>
        <taxon>Eukaryota</taxon>
        <taxon>Metazoa</taxon>
        <taxon>Spiralia</taxon>
        <taxon>Lophotrochozoa</taxon>
        <taxon>Mollusca</taxon>
        <taxon>Gastropoda</taxon>
        <taxon>Heterobranchia</taxon>
        <taxon>Euthyneura</taxon>
        <taxon>Panpulmonata</taxon>
        <taxon>Hygrophila</taxon>
        <taxon>Lymnaeoidea</taxon>
        <taxon>Planorbidae</taxon>
        <taxon>Biomphalaria</taxon>
    </lineage>
</organism>
<dbReference type="EMBL" id="JASAOG010000015">
    <property type="protein sequence ID" value="KAK0065070.1"/>
    <property type="molecule type" value="Genomic_DNA"/>
</dbReference>
<dbReference type="SUPFAM" id="SSF57184">
    <property type="entry name" value="Growth factor receptor domain"/>
    <property type="match status" value="1"/>
</dbReference>
<evidence type="ECO:0000256" key="1">
    <source>
        <dbReference type="ARBA" id="ARBA00022536"/>
    </source>
</evidence>
<feature type="domain" description="EGF-like" evidence="3">
    <location>
        <begin position="420"/>
        <end position="451"/>
    </location>
</feature>
<feature type="chain" id="PRO_5042189375" evidence="2">
    <location>
        <begin position="21"/>
        <end position="587"/>
    </location>
</feature>